<reference evidence="1" key="1">
    <citation type="submission" date="2024-05" db="EMBL/GenBank/DDBJ databases">
        <title>Planctomycetes of the genus Singulisphaera possess chitinolytic capabilities.</title>
        <authorList>
            <person name="Ivanova A."/>
        </authorList>
    </citation>
    <scope>NUCLEOTIDE SEQUENCE</scope>
    <source>
        <strain evidence="1">Ch08T</strain>
    </source>
</reference>
<dbReference type="EMBL" id="CP155447">
    <property type="protein sequence ID" value="XBH05773.1"/>
    <property type="molecule type" value="Genomic_DNA"/>
</dbReference>
<dbReference type="RefSeq" id="WP_406698623.1">
    <property type="nucleotide sequence ID" value="NZ_CP155447.1"/>
</dbReference>
<proteinExistence type="predicted"/>
<sequence length="62" mass="7091">MSDQSGWRINHQAIVARQTGQIVWSMPFNPSRWQERGPRKVLDTGRLIALAAEKGRYPDQKG</sequence>
<dbReference type="AlphaFoldDB" id="A0AAU7CL83"/>
<accession>A0AAU7CL83</accession>
<name>A0AAU7CL83_9BACT</name>
<evidence type="ECO:0000313" key="1">
    <source>
        <dbReference type="EMBL" id="XBH05773.1"/>
    </source>
</evidence>
<organism evidence="1">
    <name type="scientific">Singulisphaera sp. Ch08</name>
    <dbReference type="NCBI Taxonomy" id="3120278"/>
    <lineage>
        <taxon>Bacteria</taxon>
        <taxon>Pseudomonadati</taxon>
        <taxon>Planctomycetota</taxon>
        <taxon>Planctomycetia</taxon>
        <taxon>Isosphaerales</taxon>
        <taxon>Isosphaeraceae</taxon>
        <taxon>Singulisphaera</taxon>
    </lineage>
</organism>
<gene>
    <name evidence="1" type="ORF">V5E97_07030</name>
</gene>
<protein>
    <submittedName>
        <fullName evidence="1">Uncharacterized protein</fullName>
    </submittedName>
</protein>